<evidence type="ECO:0000313" key="11">
    <source>
        <dbReference type="Proteomes" id="UP001168380"/>
    </source>
</evidence>
<evidence type="ECO:0000259" key="9">
    <source>
        <dbReference type="PROSITE" id="PS51194"/>
    </source>
</evidence>
<dbReference type="CDD" id="cd00268">
    <property type="entry name" value="DEADc"/>
    <property type="match status" value="1"/>
</dbReference>
<name>A0ABT8TA96_9GAMM</name>
<evidence type="ECO:0000256" key="3">
    <source>
        <dbReference type="ARBA" id="ARBA00022806"/>
    </source>
</evidence>
<dbReference type="InterPro" id="IPR050079">
    <property type="entry name" value="DEAD_box_RNA_helicase"/>
</dbReference>
<gene>
    <name evidence="10" type="ORF">QWI16_00100</name>
</gene>
<feature type="compositionally biased region" description="Basic residues" evidence="7">
    <location>
        <begin position="382"/>
        <end position="404"/>
    </location>
</feature>
<comment type="similarity">
    <text evidence="5 6">Belongs to the DEAD box helicase family.</text>
</comment>
<evidence type="ECO:0000256" key="7">
    <source>
        <dbReference type="SAM" id="MobiDB-lite"/>
    </source>
</evidence>
<evidence type="ECO:0000256" key="2">
    <source>
        <dbReference type="ARBA" id="ARBA00022801"/>
    </source>
</evidence>
<keyword evidence="3 6" id="KW-0347">Helicase</keyword>
<dbReference type="GO" id="GO:0004386">
    <property type="term" value="F:helicase activity"/>
    <property type="evidence" value="ECO:0007669"/>
    <property type="project" value="UniProtKB-KW"/>
</dbReference>
<dbReference type="SMART" id="SM00490">
    <property type="entry name" value="HELICc"/>
    <property type="match status" value="1"/>
</dbReference>
<dbReference type="PROSITE" id="PS51194">
    <property type="entry name" value="HELICASE_CTER"/>
    <property type="match status" value="1"/>
</dbReference>
<dbReference type="InterPro" id="IPR000629">
    <property type="entry name" value="RNA-helicase_DEAD-box_CS"/>
</dbReference>
<evidence type="ECO:0000256" key="5">
    <source>
        <dbReference type="ARBA" id="ARBA00038437"/>
    </source>
</evidence>
<feature type="compositionally biased region" description="Basic residues" evidence="7">
    <location>
        <begin position="416"/>
        <end position="436"/>
    </location>
</feature>
<evidence type="ECO:0000256" key="4">
    <source>
        <dbReference type="ARBA" id="ARBA00022840"/>
    </source>
</evidence>
<feature type="domain" description="Helicase C-terminal" evidence="9">
    <location>
        <begin position="234"/>
        <end position="379"/>
    </location>
</feature>
<evidence type="ECO:0000313" key="10">
    <source>
        <dbReference type="EMBL" id="MDO3380560.1"/>
    </source>
</evidence>
<feature type="domain" description="Helicase ATP-binding" evidence="8">
    <location>
        <begin position="36"/>
        <end position="207"/>
    </location>
</feature>
<accession>A0ABT8TA96</accession>
<protein>
    <submittedName>
        <fullName evidence="10">DEAD/DEAH box helicase</fullName>
    </submittedName>
</protein>
<evidence type="ECO:0000256" key="6">
    <source>
        <dbReference type="RuleBase" id="RU000492"/>
    </source>
</evidence>
<keyword evidence="1 6" id="KW-0547">Nucleotide-binding</keyword>
<keyword evidence="2 6" id="KW-0378">Hydrolase</keyword>
<dbReference type="SMART" id="SM00487">
    <property type="entry name" value="DEXDc"/>
    <property type="match status" value="1"/>
</dbReference>
<dbReference type="InterPro" id="IPR011545">
    <property type="entry name" value="DEAD/DEAH_box_helicase_dom"/>
</dbReference>
<keyword evidence="4 6" id="KW-0067">ATP-binding</keyword>
<feature type="region of interest" description="Disordered" evidence="7">
    <location>
        <begin position="379"/>
        <end position="436"/>
    </location>
</feature>
<dbReference type="InterPro" id="IPR044742">
    <property type="entry name" value="DEAD/DEAH_RhlB"/>
</dbReference>
<dbReference type="Pfam" id="PF00271">
    <property type="entry name" value="Helicase_C"/>
    <property type="match status" value="1"/>
</dbReference>
<dbReference type="PROSITE" id="PS00039">
    <property type="entry name" value="DEAD_ATP_HELICASE"/>
    <property type="match status" value="1"/>
</dbReference>
<evidence type="ECO:0000256" key="1">
    <source>
        <dbReference type="ARBA" id="ARBA00022741"/>
    </source>
</evidence>
<proteinExistence type="inferred from homology"/>
<dbReference type="InterPro" id="IPR014001">
    <property type="entry name" value="Helicase_ATP-bd"/>
</dbReference>
<dbReference type="InterPro" id="IPR001650">
    <property type="entry name" value="Helicase_C-like"/>
</dbReference>
<dbReference type="PANTHER" id="PTHR47959:SF3">
    <property type="entry name" value="ATP-DEPENDENT RNA HELICASE SRMB"/>
    <property type="match status" value="1"/>
</dbReference>
<sequence>MSQPETSFTSIDYRPLLQRLERKGIVEPTRVQAEAIDTILDGADAIVSAPTGSGKTLAFLLPILQSLLESPRRRALRALVLTPTRELARQIVGEARELCDRDSVNVIALTGGDHKQTQMEHLTGAEFLVATPGRLAEYVAGGLVDVSEVEFLVVDEADRTLDMGFADQVTQIALSCPTQRQTLLFSATLAGSDVQGFVEALTDPDKRQTIHVEGEPEHRSQEKILVDDPAHAARLLPELLAGRNFERAIVFANKRDRAEALHKALVAAGLDALVLHGDVEAKARKQVHQRFAKGQTKILVATDLAARGLDVAGVDLVVNAELPYSVPGFIHRAGRTGRMGRAGAVVSLVSAQSWNRMASIERYLGGSAAVVAVPGCEASYKGPKKTKSSGKAVVAKKNRSKADKKKSDKDTDKPKTKQRLRDRKNIGKRRKPAAKE</sequence>
<comment type="caution">
    <text evidence="10">The sequence shown here is derived from an EMBL/GenBank/DDBJ whole genome shotgun (WGS) entry which is preliminary data.</text>
</comment>
<dbReference type="Gene3D" id="3.40.50.300">
    <property type="entry name" value="P-loop containing nucleotide triphosphate hydrolases"/>
    <property type="match status" value="2"/>
</dbReference>
<feature type="compositionally biased region" description="Basic and acidic residues" evidence="7">
    <location>
        <begin position="405"/>
        <end position="415"/>
    </location>
</feature>
<dbReference type="PROSITE" id="PS51192">
    <property type="entry name" value="HELICASE_ATP_BIND_1"/>
    <property type="match status" value="1"/>
</dbReference>
<dbReference type="PANTHER" id="PTHR47959">
    <property type="entry name" value="ATP-DEPENDENT RNA HELICASE RHLE-RELATED"/>
    <property type="match status" value="1"/>
</dbReference>
<dbReference type="InterPro" id="IPR027417">
    <property type="entry name" value="P-loop_NTPase"/>
</dbReference>
<keyword evidence="11" id="KW-1185">Reference proteome</keyword>
<organism evidence="10 11">
    <name type="scientific">Gilvimarinus algae</name>
    <dbReference type="NCBI Taxonomy" id="3058037"/>
    <lineage>
        <taxon>Bacteria</taxon>
        <taxon>Pseudomonadati</taxon>
        <taxon>Pseudomonadota</taxon>
        <taxon>Gammaproteobacteria</taxon>
        <taxon>Cellvibrionales</taxon>
        <taxon>Cellvibrionaceae</taxon>
        <taxon>Gilvimarinus</taxon>
    </lineage>
</organism>
<dbReference type="CDD" id="cd18787">
    <property type="entry name" value="SF2_C_DEAD"/>
    <property type="match status" value="1"/>
</dbReference>
<dbReference type="EMBL" id="JAULRT010000015">
    <property type="protein sequence ID" value="MDO3380560.1"/>
    <property type="molecule type" value="Genomic_DNA"/>
</dbReference>
<evidence type="ECO:0000259" key="8">
    <source>
        <dbReference type="PROSITE" id="PS51192"/>
    </source>
</evidence>
<dbReference type="Pfam" id="PF00270">
    <property type="entry name" value="DEAD"/>
    <property type="match status" value="1"/>
</dbReference>
<dbReference type="SUPFAM" id="SSF52540">
    <property type="entry name" value="P-loop containing nucleoside triphosphate hydrolases"/>
    <property type="match status" value="1"/>
</dbReference>
<reference evidence="10" key="1">
    <citation type="submission" date="2023-07" db="EMBL/GenBank/DDBJ databases">
        <title>Gilvimarinus algae sp. nov., isolated from the surface of Kelp.</title>
        <authorList>
            <person name="Sun Y.Y."/>
            <person name="Gong Y."/>
            <person name="Du Z.J."/>
        </authorList>
    </citation>
    <scope>NUCLEOTIDE SEQUENCE</scope>
    <source>
        <strain evidence="10">SDUM040014</strain>
    </source>
</reference>
<dbReference type="Proteomes" id="UP001168380">
    <property type="component" value="Unassembled WGS sequence"/>
</dbReference>
<dbReference type="RefSeq" id="WP_302710684.1">
    <property type="nucleotide sequence ID" value="NZ_JAULRT010000015.1"/>
</dbReference>